<keyword evidence="5 7" id="KW-0802">TPR repeat</keyword>
<evidence type="ECO:0000256" key="5">
    <source>
        <dbReference type="ARBA" id="ARBA00022803"/>
    </source>
</evidence>
<keyword evidence="1" id="KW-0132">Cell division</keyword>
<name>A0AAW2ZGL3_9EUKA</name>
<keyword evidence="4" id="KW-0833">Ubl conjugation pathway</keyword>
<evidence type="ECO:0000256" key="4">
    <source>
        <dbReference type="ARBA" id="ARBA00022786"/>
    </source>
</evidence>
<evidence type="ECO:0000256" key="2">
    <source>
        <dbReference type="ARBA" id="ARBA00022737"/>
    </source>
</evidence>
<feature type="repeat" description="TPR" evidence="7">
    <location>
        <begin position="403"/>
        <end position="436"/>
    </location>
</feature>
<dbReference type="Proteomes" id="UP001431209">
    <property type="component" value="Unassembled WGS sequence"/>
</dbReference>
<dbReference type="PROSITE" id="PS50005">
    <property type="entry name" value="TPR"/>
    <property type="match status" value="2"/>
</dbReference>
<sequence length="576" mass="66645">MAGVVMRVPSKQHFELAKQLQESIETSLSSKCFNNAVFFADKLLTLIQTLGMIDLRENAYWGLANAYYGRREWDRAHDAFCEFIHIPKFLYMAAKCMEECNEWTKCLLILGEDENEFTKKIEKMDDHKVAACLCFIRAKSFDMMENKDRAAIWYRATIQKDSSFYEAFEKLVDNDLISHNEGTSLLDNLNFSESQEWLKLMYELKLSKFSTHKDYRFDRSVQLLDEKYSLGTNSDVIAAQAGHYFNVQNYQKAYQLSKSIIDVDIFHPIVALHVSILVALNRTCDLFRVAHELVDQYKNSAVTWYAVGSYYYCISKHEQARNFFKKSTLLDKHFLPSWIGIGHSFAESDETDQALAAYRTAYRLFASSHIPALCIAMEYTRTNNFPLAEQFLHLAITFCDNDPMIYNEMGVVLFKTKRFEEALTCFATGIEKSPLGQLLATSPSSEAFDQSNSSLHIYEPILFNYANTFRKLKQYEQALKYYQLCLRFNQKWIVLSAIGFTHHLLGNLHDAIEHYHKATFLKNDDTFTATMLGKALFQITIQTVDYVICNDQEEEEDPEEEDNLYSSSSFAVVNKI</sequence>
<dbReference type="InterPro" id="IPR019734">
    <property type="entry name" value="TPR_rpt"/>
</dbReference>
<dbReference type="Gene3D" id="1.25.40.10">
    <property type="entry name" value="Tetratricopeptide repeat domain"/>
    <property type="match status" value="1"/>
</dbReference>
<dbReference type="SMART" id="SM00028">
    <property type="entry name" value="TPR"/>
    <property type="match status" value="7"/>
</dbReference>
<dbReference type="GO" id="GO:0051301">
    <property type="term" value="P:cell division"/>
    <property type="evidence" value="ECO:0007669"/>
    <property type="project" value="UniProtKB-KW"/>
</dbReference>
<dbReference type="PANTHER" id="PTHR12558:SF9">
    <property type="entry name" value="CELL DIVISION CYCLE PROTEIN 16 HOMOLOG"/>
    <property type="match status" value="1"/>
</dbReference>
<dbReference type="GO" id="GO:0005737">
    <property type="term" value="C:cytoplasm"/>
    <property type="evidence" value="ECO:0007669"/>
    <property type="project" value="TreeGrafter"/>
</dbReference>
<keyword evidence="9" id="KW-1185">Reference proteome</keyword>
<dbReference type="SUPFAM" id="SSF48452">
    <property type="entry name" value="TPR-like"/>
    <property type="match status" value="3"/>
</dbReference>
<dbReference type="EMBL" id="JAOPGA020001505">
    <property type="protein sequence ID" value="KAL0488988.1"/>
    <property type="molecule type" value="Genomic_DNA"/>
</dbReference>
<dbReference type="GO" id="GO:0031145">
    <property type="term" value="P:anaphase-promoting complex-dependent catabolic process"/>
    <property type="evidence" value="ECO:0007669"/>
    <property type="project" value="TreeGrafter"/>
</dbReference>
<evidence type="ECO:0000256" key="6">
    <source>
        <dbReference type="ARBA" id="ARBA00023306"/>
    </source>
</evidence>
<dbReference type="InterPro" id="IPR011990">
    <property type="entry name" value="TPR-like_helical_dom_sf"/>
</dbReference>
<comment type="caution">
    <text evidence="8">The sequence shown here is derived from an EMBL/GenBank/DDBJ whole genome shotgun (WGS) entry which is preliminary data.</text>
</comment>
<gene>
    <name evidence="8" type="ORF">AKO1_013416</name>
</gene>
<evidence type="ECO:0000256" key="1">
    <source>
        <dbReference type="ARBA" id="ARBA00022618"/>
    </source>
</evidence>
<dbReference type="PANTHER" id="PTHR12558">
    <property type="entry name" value="CELL DIVISION CYCLE 16,23,27"/>
    <property type="match status" value="1"/>
</dbReference>
<organism evidence="8 9">
    <name type="scientific">Acrasis kona</name>
    <dbReference type="NCBI Taxonomy" id="1008807"/>
    <lineage>
        <taxon>Eukaryota</taxon>
        <taxon>Discoba</taxon>
        <taxon>Heterolobosea</taxon>
        <taxon>Tetramitia</taxon>
        <taxon>Eutetramitia</taxon>
        <taxon>Acrasidae</taxon>
        <taxon>Acrasis</taxon>
    </lineage>
</organism>
<feature type="repeat" description="TPR" evidence="7">
    <location>
        <begin position="301"/>
        <end position="334"/>
    </location>
</feature>
<keyword evidence="3" id="KW-0498">Mitosis</keyword>
<dbReference type="Pfam" id="PF13181">
    <property type="entry name" value="TPR_8"/>
    <property type="match status" value="1"/>
</dbReference>
<evidence type="ECO:0000256" key="3">
    <source>
        <dbReference type="ARBA" id="ARBA00022776"/>
    </source>
</evidence>
<reference evidence="8 9" key="1">
    <citation type="submission" date="2024-03" db="EMBL/GenBank/DDBJ databases">
        <title>The Acrasis kona genome and developmental transcriptomes reveal deep origins of eukaryotic multicellular pathways.</title>
        <authorList>
            <person name="Sheikh S."/>
            <person name="Fu C.-J."/>
            <person name="Brown M.W."/>
            <person name="Baldauf S.L."/>
        </authorList>
    </citation>
    <scope>NUCLEOTIDE SEQUENCE [LARGE SCALE GENOMIC DNA]</scope>
    <source>
        <strain evidence="8 9">ATCC MYA-3509</strain>
    </source>
</reference>
<dbReference type="AlphaFoldDB" id="A0AAW2ZGL3"/>
<keyword evidence="2" id="KW-0677">Repeat</keyword>
<evidence type="ECO:0000313" key="9">
    <source>
        <dbReference type="Proteomes" id="UP001431209"/>
    </source>
</evidence>
<accession>A0AAW2ZGL3</accession>
<dbReference type="Pfam" id="PF12895">
    <property type="entry name" value="ANAPC3"/>
    <property type="match status" value="1"/>
</dbReference>
<evidence type="ECO:0000256" key="7">
    <source>
        <dbReference type="PROSITE-ProRule" id="PRU00339"/>
    </source>
</evidence>
<dbReference type="GO" id="GO:0016567">
    <property type="term" value="P:protein ubiquitination"/>
    <property type="evidence" value="ECO:0007669"/>
    <property type="project" value="TreeGrafter"/>
</dbReference>
<keyword evidence="6" id="KW-0131">Cell cycle</keyword>
<dbReference type="GO" id="GO:0045842">
    <property type="term" value="P:positive regulation of mitotic metaphase/anaphase transition"/>
    <property type="evidence" value="ECO:0007669"/>
    <property type="project" value="TreeGrafter"/>
</dbReference>
<dbReference type="GO" id="GO:0005680">
    <property type="term" value="C:anaphase-promoting complex"/>
    <property type="evidence" value="ECO:0007669"/>
    <property type="project" value="TreeGrafter"/>
</dbReference>
<evidence type="ECO:0000313" key="8">
    <source>
        <dbReference type="EMBL" id="KAL0488988.1"/>
    </source>
</evidence>
<protein>
    <submittedName>
        <fullName evidence="8">Anaphase-promoting complex subunit Apc6</fullName>
    </submittedName>
</protein>
<proteinExistence type="predicted"/>